<feature type="non-terminal residue" evidence="1">
    <location>
        <position position="1"/>
    </location>
</feature>
<proteinExistence type="predicted"/>
<reference evidence="1 2" key="1">
    <citation type="submission" date="2016-03" db="EMBL/GenBank/DDBJ databases">
        <title>Trachymyrmex septentrionalis WGS genome.</title>
        <authorList>
            <person name="Nygaard S."/>
            <person name="Hu H."/>
            <person name="Boomsma J."/>
            <person name="Zhang G."/>
        </authorList>
    </citation>
    <scope>NUCLEOTIDE SEQUENCE [LARGE SCALE GENOMIC DNA]</scope>
    <source>
        <strain evidence="1">Tsep2-gDNA-1</strain>
        <tissue evidence="1">Whole body</tissue>
    </source>
</reference>
<sequence length="74" mass="8260">RERGGKYSYTRGSAFVSSWRIRRAEETIPGCIISELPSAPREKERQKSETECVGIYAKGERVGDKKRAGTIRGG</sequence>
<organism evidence="1 2">
    <name type="scientific">Trachymyrmex septentrionalis</name>
    <dbReference type="NCBI Taxonomy" id="34720"/>
    <lineage>
        <taxon>Eukaryota</taxon>
        <taxon>Metazoa</taxon>
        <taxon>Ecdysozoa</taxon>
        <taxon>Arthropoda</taxon>
        <taxon>Hexapoda</taxon>
        <taxon>Insecta</taxon>
        <taxon>Pterygota</taxon>
        <taxon>Neoptera</taxon>
        <taxon>Endopterygota</taxon>
        <taxon>Hymenoptera</taxon>
        <taxon>Apocrita</taxon>
        <taxon>Aculeata</taxon>
        <taxon>Formicoidea</taxon>
        <taxon>Formicidae</taxon>
        <taxon>Myrmicinae</taxon>
        <taxon>Trachymyrmex</taxon>
    </lineage>
</organism>
<dbReference type="Proteomes" id="UP000078541">
    <property type="component" value="Unassembled WGS sequence"/>
</dbReference>
<evidence type="ECO:0000313" key="1">
    <source>
        <dbReference type="EMBL" id="KYN34327.1"/>
    </source>
</evidence>
<protein>
    <submittedName>
        <fullName evidence="1">Uncharacterized protein</fullName>
    </submittedName>
</protein>
<accession>A0A195F2C5</accession>
<evidence type="ECO:0000313" key="2">
    <source>
        <dbReference type="Proteomes" id="UP000078541"/>
    </source>
</evidence>
<keyword evidence="2" id="KW-1185">Reference proteome</keyword>
<gene>
    <name evidence="1" type="ORF">ALC56_11434</name>
</gene>
<dbReference type="EMBL" id="KQ981864">
    <property type="protein sequence ID" value="KYN34327.1"/>
    <property type="molecule type" value="Genomic_DNA"/>
</dbReference>
<dbReference type="AlphaFoldDB" id="A0A195F2C5"/>
<name>A0A195F2C5_9HYME</name>